<feature type="signal peptide" evidence="3">
    <location>
        <begin position="1"/>
        <end position="28"/>
    </location>
</feature>
<dbReference type="InterPro" id="IPR036430">
    <property type="entry name" value="RNase_T2-like_sf"/>
</dbReference>
<dbReference type="SUPFAM" id="SSF55895">
    <property type="entry name" value="Ribonuclease Rh-like"/>
    <property type="match status" value="1"/>
</dbReference>
<dbReference type="OrthoDB" id="4720638at2"/>
<dbReference type="GO" id="GO:0003723">
    <property type="term" value="F:RNA binding"/>
    <property type="evidence" value="ECO:0007669"/>
    <property type="project" value="InterPro"/>
</dbReference>
<dbReference type="HOGENOM" id="CLU_069375_2_0_4"/>
<evidence type="ECO:0000256" key="2">
    <source>
        <dbReference type="RuleBase" id="RU004328"/>
    </source>
</evidence>
<dbReference type="Proteomes" id="UP000002596">
    <property type="component" value="Chromosome"/>
</dbReference>
<evidence type="ECO:0000313" key="5">
    <source>
        <dbReference type="Proteomes" id="UP000002596"/>
    </source>
</evidence>
<organism evidence="4 5">
    <name type="scientific">Paracidovorax citrulli (strain AAC00-1)</name>
    <name type="common">Acidovorax citrulli</name>
    <dbReference type="NCBI Taxonomy" id="397945"/>
    <lineage>
        <taxon>Bacteria</taxon>
        <taxon>Pseudomonadati</taxon>
        <taxon>Pseudomonadota</taxon>
        <taxon>Betaproteobacteria</taxon>
        <taxon>Burkholderiales</taxon>
        <taxon>Comamonadaceae</taxon>
        <taxon>Paracidovorax</taxon>
    </lineage>
</organism>
<proteinExistence type="inferred from homology"/>
<dbReference type="PROSITE" id="PS00530">
    <property type="entry name" value="RNASE_T2_1"/>
    <property type="match status" value="1"/>
</dbReference>
<comment type="similarity">
    <text evidence="1 2">Belongs to the RNase T2 family.</text>
</comment>
<gene>
    <name evidence="4" type="ordered locus">Aave_3184</name>
</gene>
<name>A1TS09_PARC0</name>
<dbReference type="eggNOG" id="COG3719">
    <property type="taxonomic scope" value="Bacteria"/>
</dbReference>
<evidence type="ECO:0000256" key="3">
    <source>
        <dbReference type="SAM" id="SignalP"/>
    </source>
</evidence>
<feature type="chain" id="PRO_5002637941" evidence="3">
    <location>
        <begin position="29"/>
        <end position="261"/>
    </location>
</feature>
<sequence>MRGRSRLSLWACALLFCGLATLAPPGSAQEVCAVPGTVSAAPPRPVDHANPRAPTDYLALVLSWSPEHCESQRNKTGAAKDRHAFQCFSGNRFEWVVHGLWPQNGKARSVDDHPRNCQPTPTALPAPLVRQYLCMMPGTDLMQNEWQAHGTCGWASADRYFADIQRVYGALRRPTTAQMVPGGTSAGPNQLLDTRVADVKLAFLALNPQLQAENLRVNVASGNRLKEIWICLDKGLKPMACPVGGTPDGQRIRLRTPGQQG</sequence>
<dbReference type="Pfam" id="PF00445">
    <property type="entry name" value="Ribonuclease_T2"/>
    <property type="match status" value="1"/>
</dbReference>
<dbReference type="KEGG" id="aav:Aave_3184"/>
<dbReference type="InterPro" id="IPR001568">
    <property type="entry name" value="RNase_T2-like"/>
</dbReference>
<dbReference type="Gene3D" id="3.90.730.10">
    <property type="entry name" value="Ribonuclease T2-like"/>
    <property type="match status" value="1"/>
</dbReference>
<dbReference type="AlphaFoldDB" id="A1TS09"/>
<dbReference type="STRING" id="397945.Aave_3184"/>
<evidence type="ECO:0000256" key="1">
    <source>
        <dbReference type="ARBA" id="ARBA00007469"/>
    </source>
</evidence>
<accession>A1TS09</accession>
<dbReference type="PANTHER" id="PTHR11240:SF22">
    <property type="entry name" value="RIBONUCLEASE T2"/>
    <property type="match status" value="1"/>
</dbReference>
<keyword evidence="3" id="KW-0732">Signal</keyword>
<dbReference type="InterPro" id="IPR018188">
    <property type="entry name" value="RNase_T2_His_AS_1"/>
</dbReference>
<dbReference type="PANTHER" id="PTHR11240">
    <property type="entry name" value="RIBONUCLEASE T2"/>
    <property type="match status" value="1"/>
</dbReference>
<protein>
    <submittedName>
        <fullName evidence="4">Ribonuclease T2</fullName>
    </submittedName>
</protein>
<dbReference type="EMBL" id="CP000512">
    <property type="protein sequence ID" value="ABM33747.1"/>
    <property type="molecule type" value="Genomic_DNA"/>
</dbReference>
<reference evidence="4 5" key="1">
    <citation type="submission" date="2006-12" db="EMBL/GenBank/DDBJ databases">
        <title>Complete sequence of Acidovorax avenae subsp. citrulli AAC00-1.</title>
        <authorList>
            <consortium name="US DOE Joint Genome Institute"/>
            <person name="Copeland A."/>
            <person name="Lucas S."/>
            <person name="Lapidus A."/>
            <person name="Barry K."/>
            <person name="Detter J.C."/>
            <person name="Glavina del Rio T."/>
            <person name="Dalin E."/>
            <person name="Tice H."/>
            <person name="Pitluck S."/>
            <person name="Kiss H."/>
            <person name="Brettin T."/>
            <person name="Bruce D."/>
            <person name="Han C."/>
            <person name="Tapia R."/>
            <person name="Gilna P."/>
            <person name="Schmutz J."/>
            <person name="Larimer F."/>
            <person name="Land M."/>
            <person name="Hauser L."/>
            <person name="Kyrpides N."/>
            <person name="Kim E."/>
            <person name="Stahl D."/>
            <person name="Richardson P."/>
        </authorList>
    </citation>
    <scope>NUCLEOTIDE SEQUENCE [LARGE SCALE GENOMIC DNA]</scope>
    <source>
        <strain evidence="4 5">AAC00-1</strain>
    </source>
</reference>
<dbReference type="GO" id="GO:0033897">
    <property type="term" value="F:ribonuclease T2 activity"/>
    <property type="evidence" value="ECO:0007669"/>
    <property type="project" value="InterPro"/>
</dbReference>
<evidence type="ECO:0000313" key="4">
    <source>
        <dbReference type="EMBL" id="ABM33747.1"/>
    </source>
</evidence>
<dbReference type="GO" id="GO:0006401">
    <property type="term" value="P:RNA catabolic process"/>
    <property type="evidence" value="ECO:0007669"/>
    <property type="project" value="TreeGrafter"/>
</dbReference>